<sequence>MNDLPLKSGRFLLVFIGSTIAVAVALMAIEAATGTNIRNAGMSLIPYFVAASVEGQRHARKSDVQPENGTIWRGSVVMGLLGIAGSFILALPFIANPLGRSLLANTNPLLLLALVLGFAGLGVLMSRLFWGIGYKSERRNQAKKAKR</sequence>
<dbReference type="NCBIfam" id="NF038216">
    <property type="entry name" value="ABZJ_00895_fam"/>
    <property type="match status" value="1"/>
</dbReference>
<dbReference type="EMBL" id="JFKE01000001">
    <property type="protein sequence ID" value="KAJ56930.1"/>
    <property type="molecule type" value="Genomic_DNA"/>
</dbReference>
<feature type="transmembrane region" description="Helical" evidence="1">
    <location>
        <begin position="107"/>
        <end position="130"/>
    </location>
</feature>
<keyword evidence="1" id="KW-0472">Membrane</keyword>
<proteinExistence type="predicted"/>
<keyword evidence="3" id="KW-1185">Reference proteome</keyword>
<dbReference type="Proteomes" id="UP000026249">
    <property type="component" value="Unassembled WGS sequence"/>
</dbReference>
<evidence type="ECO:0008006" key="4">
    <source>
        <dbReference type="Google" id="ProtNLM"/>
    </source>
</evidence>
<keyword evidence="1" id="KW-0812">Transmembrane</keyword>
<evidence type="ECO:0000313" key="3">
    <source>
        <dbReference type="Proteomes" id="UP000026249"/>
    </source>
</evidence>
<comment type="caution">
    <text evidence="2">The sequence shown here is derived from an EMBL/GenBank/DDBJ whole genome shotgun (WGS) entry which is preliminary data.</text>
</comment>
<keyword evidence="1" id="KW-1133">Transmembrane helix</keyword>
<evidence type="ECO:0000313" key="2">
    <source>
        <dbReference type="EMBL" id="KAJ56930.1"/>
    </source>
</evidence>
<dbReference type="InterPro" id="IPR047730">
    <property type="entry name" value="ABZJ_00895-like"/>
</dbReference>
<dbReference type="AlphaFoldDB" id="A0A037ZMU3"/>
<gene>
    <name evidence="2" type="ORF">ACMU_00120</name>
</gene>
<reference evidence="2 3" key="1">
    <citation type="submission" date="2014-03" db="EMBL/GenBank/DDBJ databases">
        <title>Draft Genome Sequence of Actibacterium mucosum KCTC 23349, a Marine Alphaproteobacterium with Complex Ionic Requirements Isolated from Mediterranean Seawater at Malvarrosa Beach, Valencia, Spain.</title>
        <authorList>
            <person name="Arahal D.R."/>
            <person name="Shao Z."/>
            <person name="Lai Q."/>
            <person name="Pujalte M.J."/>
        </authorList>
    </citation>
    <scope>NUCLEOTIDE SEQUENCE [LARGE SCALE GENOMIC DNA]</scope>
    <source>
        <strain evidence="2 3">KCTC 23349</strain>
    </source>
</reference>
<accession>A0A037ZMU3</accession>
<name>A0A037ZMU3_9RHOB</name>
<feature type="transmembrane region" description="Helical" evidence="1">
    <location>
        <begin position="76"/>
        <end position="95"/>
    </location>
</feature>
<organism evidence="2 3">
    <name type="scientific">Actibacterium mucosum KCTC 23349</name>
    <dbReference type="NCBI Taxonomy" id="1454373"/>
    <lineage>
        <taxon>Bacteria</taxon>
        <taxon>Pseudomonadati</taxon>
        <taxon>Pseudomonadota</taxon>
        <taxon>Alphaproteobacteria</taxon>
        <taxon>Rhodobacterales</taxon>
        <taxon>Roseobacteraceae</taxon>
        <taxon>Actibacterium</taxon>
    </lineage>
</organism>
<dbReference type="RefSeq" id="WP_035255031.1">
    <property type="nucleotide sequence ID" value="NZ_JFKE01000001.1"/>
</dbReference>
<feature type="transmembrane region" description="Helical" evidence="1">
    <location>
        <begin position="12"/>
        <end position="31"/>
    </location>
</feature>
<evidence type="ECO:0000256" key="1">
    <source>
        <dbReference type="SAM" id="Phobius"/>
    </source>
</evidence>
<protein>
    <recommendedName>
        <fullName evidence="4">Permease</fullName>
    </recommendedName>
</protein>
<dbReference type="STRING" id="1454373.ACMU_00120"/>